<keyword evidence="3" id="KW-1185">Reference proteome</keyword>
<reference evidence="3" key="1">
    <citation type="journal article" date="2019" name="Int. J. Syst. Evol. Microbiol.">
        <title>The Global Catalogue of Microorganisms (GCM) 10K type strain sequencing project: providing services to taxonomists for standard genome sequencing and annotation.</title>
        <authorList>
            <consortium name="The Broad Institute Genomics Platform"/>
            <consortium name="The Broad Institute Genome Sequencing Center for Infectious Disease"/>
            <person name="Wu L."/>
            <person name="Ma J."/>
        </authorList>
    </citation>
    <scope>NUCLEOTIDE SEQUENCE [LARGE SCALE GENOMIC DNA]</scope>
    <source>
        <strain evidence="3">CGMCC 1.3240</strain>
    </source>
</reference>
<dbReference type="Proteomes" id="UP001596047">
    <property type="component" value="Unassembled WGS sequence"/>
</dbReference>
<organism evidence="2 3">
    <name type="scientific">Paenibacillus solisilvae</name>
    <dbReference type="NCBI Taxonomy" id="2486751"/>
    <lineage>
        <taxon>Bacteria</taxon>
        <taxon>Bacillati</taxon>
        <taxon>Bacillota</taxon>
        <taxon>Bacilli</taxon>
        <taxon>Bacillales</taxon>
        <taxon>Paenibacillaceae</taxon>
        <taxon>Paenibacillus</taxon>
    </lineage>
</organism>
<gene>
    <name evidence="2" type="ORF">ACFPYJ_20155</name>
</gene>
<dbReference type="RefSeq" id="WP_379190005.1">
    <property type="nucleotide sequence ID" value="NZ_JBHSOW010000073.1"/>
</dbReference>
<accession>A0ABW0W098</accession>
<protein>
    <submittedName>
        <fullName evidence="2">Uncharacterized protein</fullName>
    </submittedName>
</protein>
<evidence type="ECO:0000313" key="3">
    <source>
        <dbReference type="Proteomes" id="UP001596047"/>
    </source>
</evidence>
<sequence length="214" mass="25335">MKQGQVKYMTFKSPGMERSVRGKTLGVDYTEERIKERIQLREFNFTESKRKYKYRFNHKPSRNQLMDAARQYQFRRGTLAVNIILTIALLRTLTDRNTADAKRRNSRRDFSSDIEISKLSNQLKFITDQNLKSRSDLKQAITKVESQIQEINSVIKEATQMNRNMTLVVQTIDTYNKYKPIHDEYQASTIKKMILKRKYNTELETFEKALMGIE</sequence>
<dbReference type="EMBL" id="JBHSOW010000073">
    <property type="protein sequence ID" value="MFC5651382.1"/>
    <property type="molecule type" value="Genomic_DNA"/>
</dbReference>
<name>A0ABW0W098_9BACL</name>
<evidence type="ECO:0000313" key="2">
    <source>
        <dbReference type="EMBL" id="MFC5651382.1"/>
    </source>
</evidence>
<keyword evidence="1" id="KW-0175">Coiled coil</keyword>
<proteinExistence type="predicted"/>
<comment type="caution">
    <text evidence="2">The sequence shown here is derived from an EMBL/GenBank/DDBJ whole genome shotgun (WGS) entry which is preliminary data.</text>
</comment>
<evidence type="ECO:0000256" key="1">
    <source>
        <dbReference type="SAM" id="Coils"/>
    </source>
</evidence>
<feature type="coiled-coil region" evidence="1">
    <location>
        <begin position="134"/>
        <end position="161"/>
    </location>
</feature>